<comment type="caution">
    <text evidence="2">The sequence shown here is derived from an EMBL/GenBank/DDBJ whole genome shotgun (WGS) entry which is preliminary data.</text>
</comment>
<evidence type="ECO:0000313" key="3">
    <source>
        <dbReference type="Proteomes" id="UP000752012"/>
    </source>
</evidence>
<reference evidence="2 3" key="1">
    <citation type="submission" date="2020-03" db="EMBL/GenBank/DDBJ databases">
        <title>Assessment of the enzymatic potential of alkaline-tolerant lipase obtained from Bacillus luteus H11 (technogenic soil) for the bioremediation of saline soils contaminated with petroleum substances.</title>
        <authorList>
            <person name="Kalwasinska A."/>
        </authorList>
    </citation>
    <scope>NUCLEOTIDE SEQUENCE [LARGE SCALE GENOMIC DNA]</scope>
    <source>
        <strain evidence="2 3">H11</strain>
    </source>
</reference>
<evidence type="ECO:0000256" key="1">
    <source>
        <dbReference type="SAM" id="Phobius"/>
    </source>
</evidence>
<keyword evidence="1" id="KW-0472">Membrane</keyword>
<dbReference type="RefSeq" id="WP_168009617.1">
    <property type="nucleotide sequence ID" value="NZ_JAATHJ010000047.1"/>
</dbReference>
<proteinExistence type="predicted"/>
<dbReference type="EMBL" id="JAATHJ010000047">
    <property type="protein sequence ID" value="NJP39315.1"/>
    <property type="molecule type" value="Genomic_DNA"/>
</dbReference>
<dbReference type="AlphaFoldDB" id="A0A969PTP2"/>
<keyword evidence="1" id="KW-1133">Transmembrane helix</keyword>
<organism evidence="2 3">
    <name type="scientific">Alkalicoccus luteus</name>
    <dbReference type="NCBI Taxonomy" id="1237094"/>
    <lineage>
        <taxon>Bacteria</taxon>
        <taxon>Bacillati</taxon>
        <taxon>Bacillota</taxon>
        <taxon>Bacilli</taxon>
        <taxon>Bacillales</taxon>
        <taxon>Bacillaceae</taxon>
        <taxon>Alkalicoccus</taxon>
    </lineage>
</organism>
<dbReference type="Proteomes" id="UP000752012">
    <property type="component" value="Unassembled WGS sequence"/>
</dbReference>
<feature type="transmembrane region" description="Helical" evidence="1">
    <location>
        <begin position="30"/>
        <end position="48"/>
    </location>
</feature>
<feature type="transmembrane region" description="Helical" evidence="1">
    <location>
        <begin position="54"/>
        <end position="78"/>
    </location>
</feature>
<keyword evidence="1" id="KW-0812">Transmembrane</keyword>
<protein>
    <submittedName>
        <fullName evidence="2">Uncharacterized protein</fullName>
    </submittedName>
</protein>
<sequence length="82" mass="8989">MTNTRTWAWLCFLIGIGSWVPNIVFQEPAALWLITLIVGPVGIVLAFVSQSWGLVIANTMVGGSFLLLMFAGYITVFLSQLI</sequence>
<evidence type="ECO:0000313" key="2">
    <source>
        <dbReference type="EMBL" id="NJP39315.1"/>
    </source>
</evidence>
<name>A0A969PTP2_9BACI</name>
<keyword evidence="3" id="KW-1185">Reference proteome</keyword>
<feature type="transmembrane region" description="Helical" evidence="1">
    <location>
        <begin position="6"/>
        <end position="25"/>
    </location>
</feature>
<gene>
    <name evidence="2" type="ORF">HCN83_17225</name>
</gene>
<accession>A0A969PTP2</accession>